<dbReference type="STRING" id="1777143.AWB82_01126"/>
<dbReference type="Proteomes" id="UP000054596">
    <property type="component" value="Unassembled WGS sequence"/>
</dbReference>
<organism evidence="1 2">
    <name type="scientific">Caballeronia glebae</name>
    <dbReference type="NCBI Taxonomy" id="1777143"/>
    <lineage>
        <taxon>Bacteria</taxon>
        <taxon>Pseudomonadati</taxon>
        <taxon>Pseudomonadota</taxon>
        <taxon>Betaproteobacteria</taxon>
        <taxon>Burkholderiales</taxon>
        <taxon>Burkholderiaceae</taxon>
        <taxon>Caballeronia</taxon>
    </lineage>
</organism>
<name>A0A157ZR53_9BURK</name>
<protein>
    <submittedName>
        <fullName evidence="1">Uncharacterized protein</fullName>
    </submittedName>
</protein>
<reference evidence="1" key="1">
    <citation type="submission" date="2016-01" db="EMBL/GenBank/DDBJ databases">
        <authorList>
            <person name="Peeters C."/>
        </authorList>
    </citation>
    <scope>NUCLEOTIDE SEQUENCE [LARGE SCALE GENOMIC DNA]</scope>
    <source>
        <strain evidence="1">LMG 29325</strain>
    </source>
</reference>
<dbReference type="AlphaFoldDB" id="A0A157ZR53"/>
<keyword evidence="2" id="KW-1185">Reference proteome</keyword>
<proteinExistence type="predicted"/>
<dbReference type="EMBL" id="FCOJ02000005">
    <property type="protein sequence ID" value="SAK47949.1"/>
    <property type="molecule type" value="Genomic_DNA"/>
</dbReference>
<dbReference type="OrthoDB" id="8592386at2"/>
<accession>A0A157ZR53</accession>
<evidence type="ECO:0000313" key="1">
    <source>
        <dbReference type="EMBL" id="SAK47949.1"/>
    </source>
</evidence>
<comment type="caution">
    <text evidence="1">The sequence shown here is derived from an EMBL/GenBank/DDBJ whole genome shotgun (WGS) entry which is preliminary data.</text>
</comment>
<evidence type="ECO:0000313" key="2">
    <source>
        <dbReference type="Proteomes" id="UP000054596"/>
    </source>
</evidence>
<gene>
    <name evidence="1" type="ORF">AWB82_01126</name>
</gene>
<sequence length="67" mass="7588">MFTCRNKSCGAEWALSDVDIHNEGQGLLFRCPMCGARNYVKPQKTKEGEVSYKQIQQVQEIPPSGKR</sequence>
<dbReference type="RefSeq" id="WP_086966149.1">
    <property type="nucleotide sequence ID" value="NZ_FCOJ02000005.1"/>
</dbReference>